<proteinExistence type="predicted"/>
<dbReference type="AlphaFoldDB" id="A0AAN9L9T6"/>
<evidence type="ECO:0000313" key="3">
    <source>
        <dbReference type="Proteomes" id="UP001374584"/>
    </source>
</evidence>
<evidence type="ECO:0000313" key="2">
    <source>
        <dbReference type="EMBL" id="KAK7332085.1"/>
    </source>
</evidence>
<dbReference type="EMBL" id="JAYMYR010000011">
    <property type="protein sequence ID" value="KAK7332085.1"/>
    <property type="molecule type" value="Genomic_DNA"/>
</dbReference>
<evidence type="ECO:0000256" key="1">
    <source>
        <dbReference type="SAM" id="MobiDB-lite"/>
    </source>
</evidence>
<dbReference type="Proteomes" id="UP001374584">
    <property type="component" value="Unassembled WGS sequence"/>
</dbReference>
<gene>
    <name evidence="2" type="ORF">VNO80_28832</name>
</gene>
<reference evidence="2 3" key="1">
    <citation type="submission" date="2024-01" db="EMBL/GenBank/DDBJ databases">
        <title>The genomes of 5 underutilized Papilionoideae crops provide insights into root nodulation and disease resistanc.</title>
        <authorList>
            <person name="Jiang F."/>
        </authorList>
    </citation>
    <scope>NUCLEOTIDE SEQUENCE [LARGE SCALE GENOMIC DNA]</scope>
    <source>
        <strain evidence="2">JINMINGXINNONG_FW02</strain>
        <tissue evidence="2">Leaves</tissue>
    </source>
</reference>
<keyword evidence="3" id="KW-1185">Reference proteome</keyword>
<sequence length="151" mass="15438">MLSVGDHPEKEESVKGDWGNEGTNGFAGAGAGVAGTDLAGGLGASAEEESVMGDWGNEGTNGFAGAGAGVAGTDLAGGLGASAVMKISYSARRLRWYVKSDKVTEGDFTVVAAASCLEVQKEKDRELGCKKIKAFVADSFFLSPNADLLRD</sequence>
<comment type="caution">
    <text evidence="2">The sequence shown here is derived from an EMBL/GenBank/DDBJ whole genome shotgun (WGS) entry which is preliminary data.</text>
</comment>
<accession>A0AAN9L9T6</accession>
<organism evidence="2 3">
    <name type="scientific">Phaseolus coccineus</name>
    <name type="common">Scarlet runner bean</name>
    <name type="synonym">Phaseolus multiflorus</name>
    <dbReference type="NCBI Taxonomy" id="3886"/>
    <lineage>
        <taxon>Eukaryota</taxon>
        <taxon>Viridiplantae</taxon>
        <taxon>Streptophyta</taxon>
        <taxon>Embryophyta</taxon>
        <taxon>Tracheophyta</taxon>
        <taxon>Spermatophyta</taxon>
        <taxon>Magnoliopsida</taxon>
        <taxon>eudicotyledons</taxon>
        <taxon>Gunneridae</taxon>
        <taxon>Pentapetalae</taxon>
        <taxon>rosids</taxon>
        <taxon>fabids</taxon>
        <taxon>Fabales</taxon>
        <taxon>Fabaceae</taxon>
        <taxon>Papilionoideae</taxon>
        <taxon>50 kb inversion clade</taxon>
        <taxon>NPAAA clade</taxon>
        <taxon>indigoferoid/millettioid clade</taxon>
        <taxon>Phaseoleae</taxon>
        <taxon>Phaseolus</taxon>
    </lineage>
</organism>
<name>A0AAN9L9T6_PHACN</name>
<protein>
    <submittedName>
        <fullName evidence="2">Uncharacterized protein</fullName>
    </submittedName>
</protein>
<feature type="region of interest" description="Disordered" evidence="1">
    <location>
        <begin position="1"/>
        <end position="22"/>
    </location>
</feature>
<feature type="compositionally biased region" description="Basic and acidic residues" evidence="1">
    <location>
        <begin position="1"/>
        <end position="15"/>
    </location>
</feature>